<proteinExistence type="predicted"/>
<evidence type="ECO:0000313" key="3">
    <source>
        <dbReference type="EMBL" id="CAB4851673.1"/>
    </source>
</evidence>
<dbReference type="InterPro" id="IPR009200">
    <property type="entry name" value="DUF1269_membrane"/>
</dbReference>
<reference evidence="2" key="1">
    <citation type="submission" date="2020-05" db="EMBL/GenBank/DDBJ databases">
        <authorList>
            <person name="Chiriac C."/>
            <person name="Salcher M."/>
            <person name="Ghai R."/>
            <person name="Kavagutti S V."/>
        </authorList>
    </citation>
    <scope>NUCLEOTIDE SEQUENCE</scope>
</reference>
<dbReference type="AlphaFoldDB" id="A0A6J6RBM9"/>
<accession>A0A6J6RBM9</accession>
<name>A0A6J6RBM9_9ZZZZ</name>
<dbReference type="EMBL" id="CAESGF010000004">
    <property type="protein sequence ID" value="CAB4363115.1"/>
    <property type="molecule type" value="Genomic_DNA"/>
</dbReference>
<evidence type="ECO:0000313" key="1">
    <source>
        <dbReference type="EMBL" id="CAB4363115.1"/>
    </source>
</evidence>
<dbReference type="EMBL" id="CAFBIY010000090">
    <property type="protein sequence ID" value="CAB4851673.1"/>
    <property type="molecule type" value="Genomic_DNA"/>
</dbReference>
<gene>
    <name evidence="2" type="ORF">UFOPK2656_01360</name>
    <name evidence="3" type="ORF">UFOPK3267_01648</name>
    <name evidence="4" type="ORF">UFOPK3651_00931</name>
    <name evidence="5" type="ORF">UFOPK3931_00328</name>
    <name evidence="1" type="ORF">UFOPK4189_00894</name>
</gene>
<evidence type="ECO:0000313" key="4">
    <source>
        <dbReference type="EMBL" id="CAB4922214.1"/>
    </source>
</evidence>
<dbReference type="EMBL" id="CAFBOL010000005">
    <property type="protein sequence ID" value="CAB4973542.1"/>
    <property type="molecule type" value="Genomic_DNA"/>
</dbReference>
<protein>
    <submittedName>
        <fullName evidence="2">Unannotated protein</fullName>
    </submittedName>
</protein>
<organism evidence="2">
    <name type="scientific">freshwater metagenome</name>
    <dbReference type="NCBI Taxonomy" id="449393"/>
    <lineage>
        <taxon>unclassified sequences</taxon>
        <taxon>metagenomes</taxon>
        <taxon>ecological metagenomes</taxon>
    </lineage>
</organism>
<dbReference type="EMBL" id="CAEZYF010000007">
    <property type="protein sequence ID" value="CAB4721297.1"/>
    <property type="molecule type" value="Genomic_DNA"/>
</dbReference>
<evidence type="ECO:0000313" key="5">
    <source>
        <dbReference type="EMBL" id="CAB4973542.1"/>
    </source>
</evidence>
<dbReference type="Pfam" id="PF06897">
    <property type="entry name" value="DUF1269"/>
    <property type="match status" value="1"/>
</dbReference>
<sequence length="176" mass="18533">MPEPLDQYLVGVSLPDALRAQEFLTATTGLAVKGALKLRDAVIVTKNAEGHTAVRETIDPQPGRTALSSGMWTGLLGLLVGGPVGWLVGGAVGAGVGAATAKVIDLGIPDEWVAWFREAVQPGTTTVLLLLEDLHVGALAKEMERFPFARLVHTTLPESALRQLEEALGQEHIADA</sequence>
<dbReference type="EMBL" id="CAFBMT010000004">
    <property type="protein sequence ID" value="CAB4922214.1"/>
    <property type="molecule type" value="Genomic_DNA"/>
</dbReference>
<evidence type="ECO:0000313" key="2">
    <source>
        <dbReference type="EMBL" id="CAB4721297.1"/>
    </source>
</evidence>